<evidence type="ECO:0000313" key="5">
    <source>
        <dbReference type="Proteomes" id="UP000030905"/>
    </source>
</evidence>
<protein>
    <submittedName>
        <fullName evidence="2">Carboxymuconolactone decarboxylase</fullName>
    </submittedName>
</protein>
<feature type="domain" description="Carboxymuconolactone decarboxylase-like" evidence="1">
    <location>
        <begin position="183"/>
        <end position="256"/>
    </location>
</feature>
<evidence type="ECO:0000313" key="4">
    <source>
        <dbReference type="Proteomes" id="UP000028042"/>
    </source>
</evidence>
<dbReference type="SUPFAM" id="SSF69118">
    <property type="entry name" value="AhpD-like"/>
    <property type="match status" value="2"/>
</dbReference>
<evidence type="ECO:0000259" key="1">
    <source>
        <dbReference type="Pfam" id="PF02627"/>
    </source>
</evidence>
<evidence type="ECO:0000313" key="3">
    <source>
        <dbReference type="EMBL" id="KRU11186.1"/>
    </source>
</evidence>
<feature type="domain" description="Carboxymuconolactone decarboxylase-like" evidence="1">
    <location>
        <begin position="32"/>
        <end position="116"/>
    </location>
</feature>
<dbReference type="PATRIC" id="fig|1262449.3.peg.1196"/>
<accession>A0A0H3J9L4</accession>
<dbReference type="AlphaFoldDB" id="A0A0H3J9L4"/>
<dbReference type="EMBL" id="JPGY02000001">
    <property type="protein sequence ID" value="KRU11186.1"/>
    <property type="molecule type" value="Genomic_DNA"/>
</dbReference>
<reference evidence="3" key="2">
    <citation type="submission" date="2015-10" db="EMBL/GenBank/DDBJ databases">
        <title>Improved Draft Genome Sequence of Clostridium pasteurianum Strain ATCC 6013 (DSM 525) Using a Hybrid Next-Generation Sequencing Approach.</title>
        <authorList>
            <person name="Pyne M.E."/>
            <person name="Utturkar S.M."/>
            <person name="Brown S.D."/>
            <person name="Moo-Young M."/>
            <person name="Chung D.A."/>
            <person name="Chou P.C."/>
        </authorList>
    </citation>
    <scope>NUCLEOTIDE SEQUENCE</scope>
    <source>
        <strain evidence="3">ATCC 6013</strain>
    </source>
</reference>
<gene>
    <name evidence="2" type="ORF">CLPA_c27510</name>
    <name evidence="3" type="ORF">CP6013_00433</name>
</gene>
<dbReference type="RefSeq" id="WP_003442780.1">
    <property type="nucleotide sequence ID" value="NZ_ANZB01000003.1"/>
</dbReference>
<dbReference type="KEGG" id="cpat:CLPA_c27510"/>
<dbReference type="GO" id="GO:0051920">
    <property type="term" value="F:peroxiredoxin activity"/>
    <property type="evidence" value="ECO:0007669"/>
    <property type="project" value="InterPro"/>
</dbReference>
<dbReference type="Proteomes" id="UP000028042">
    <property type="component" value="Unassembled WGS sequence"/>
</dbReference>
<dbReference type="EMBL" id="CP009268">
    <property type="protein sequence ID" value="AJA52806.1"/>
    <property type="molecule type" value="Genomic_DNA"/>
</dbReference>
<dbReference type="GeneID" id="93074875"/>
<evidence type="ECO:0000313" key="2">
    <source>
        <dbReference type="EMBL" id="AJA52806.1"/>
    </source>
</evidence>
<reference evidence="3 4" key="3">
    <citation type="journal article" name="Genome Announc.">
        <title>Improved Draft Genome Sequence of Clostridium pasteurianum Strain ATCC 6013 (DSM 525) Using a Hybrid Next-Generation Sequencing Approach.</title>
        <authorList>
            <person name="Pyne M.E."/>
            <person name="Utturkar S."/>
            <person name="Brown S.D."/>
            <person name="Moo-Young M."/>
            <person name="Chung D.A."/>
            <person name="Chou C.P."/>
        </authorList>
    </citation>
    <scope>NUCLEOTIDE SEQUENCE [LARGE SCALE GENOMIC DNA]</scope>
    <source>
        <strain evidence="3 4">ATCC 6013</strain>
    </source>
</reference>
<dbReference type="KEGG" id="cpae:CPAST_c27510"/>
<dbReference type="eggNOG" id="COG0599">
    <property type="taxonomic scope" value="Bacteria"/>
</dbReference>
<dbReference type="InterPro" id="IPR003779">
    <property type="entry name" value="CMD-like"/>
</dbReference>
<dbReference type="Proteomes" id="UP000030905">
    <property type="component" value="Chromosome"/>
</dbReference>
<dbReference type="InterPro" id="IPR029032">
    <property type="entry name" value="AhpD-like"/>
</dbReference>
<name>A0A0H3J9L4_CLOPA</name>
<dbReference type="PANTHER" id="PTHR33570">
    <property type="entry name" value="4-CARBOXYMUCONOLACTONE DECARBOXYLASE FAMILY PROTEIN"/>
    <property type="match status" value="1"/>
</dbReference>
<keyword evidence="5" id="KW-1185">Reference proteome</keyword>
<dbReference type="InterPro" id="IPR052512">
    <property type="entry name" value="4CMD/NDH-1_regulator"/>
</dbReference>
<dbReference type="Gene3D" id="1.20.1290.10">
    <property type="entry name" value="AhpD-like"/>
    <property type="match status" value="2"/>
</dbReference>
<proteinExistence type="predicted"/>
<dbReference type="PANTHER" id="PTHR33570:SF10">
    <property type="entry name" value="GAMMA-CARBOXYMUCONOLACTONE DECARBOXYLASE"/>
    <property type="match status" value="1"/>
</dbReference>
<sequence length="271" mass="30008">MEDRLKRGLKKLREVDGKAGEDIANNMNDIFPDFVKYMIEYVWGDIYSRDILDLKSKEMAVVAALTAMGNTEPQLKVHINGALNVGCTINEIKEIILQMTAYSGFPACINAMNVLKNLLKERENQGIKDCIGEEPTNKVLPTERYEVGLKELCELDSHQAELLNETYKDISPDLVQLIICGQADIMARDNLNRRLRELSTISALAALGTAGPQLKFHINAGINIGLTADDIKEIMLLISVYSGFPKAINGTNALKEVLTERSIKGAGLEIE</sequence>
<organism evidence="2 5">
    <name type="scientific">Clostridium pasteurianum DSM 525 = ATCC 6013</name>
    <dbReference type="NCBI Taxonomy" id="1262449"/>
    <lineage>
        <taxon>Bacteria</taxon>
        <taxon>Bacillati</taxon>
        <taxon>Bacillota</taxon>
        <taxon>Clostridia</taxon>
        <taxon>Eubacteriales</taxon>
        <taxon>Clostridiaceae</taxon>
        <taxon>Clostridium</taxon>
    </lineage>
</organism>
<reference evidence="2 5" key="1">
    <citation type="journal article" date="2015" name="Genome Announc.">
        <title>Complete Genome Sequence of the Nitrogen-Fixing and Solvent-Producing Clostridium pasteurianum DSM 525.</title>
        <authorList>
            <person name="Poehlein A."/>
            <person name="Grosse-Honebrink A."/>
            <person name="Zhang Y."/>
            <person name="Minton N.P."/>
            <person name="Daniel R."/>
        </authorList>
    </citation>
    <scope>NUCLEOTIDE SEQUENCE [LARGE SCALE GENOMIC DNA]</scope>
    <source>
        <strain evidence="2">DSM 525</strain>
        <strain evidence="5">DSM 525 / ATCC 6013</strain>
    </source>
</reference>
<dbReference type="Pfam" id="PF02627">
    <property type="entry name" value="CMD"/>
    <property type="match status" value="2"/>
</dbReference>